<dbReference type="Pfam" id="PF00589">
    <property type="entry name" value="Phage_integrase"/>
    <property type="match status" value="1"/>
</dbReference>
<dbReference type="Gene3D" id="1.10.443.10">
    <property type="entry name" value="Intergrase catalytic core"/>
    <property type="match status" value="1"/>
</dbReference>
<dbReference type="SUPFAM" id="SSF56349">
    <property type="entry name" value="DNA breaking-rejoining enzymes"/>
    <property type="match status" value="1"/>
</dbReference>
<dbReference type="InterPro" id="IPR050090">
    <property type="entry name" value="Tyrosine_recombinase_XerCD"/>
</dbReference>
<keyword evidence="3" id="KW-0233">DNA recombination</keyword>
<keyword evidence="2" id="KW-0238">DNA-binding</keyword>
<gene>
    <name evidence="5" type="ORF">OG367_17705</name>
</gene>
<evidence type="ECO:0000313" key="5">
    <source>
        <dbReference type="EMBL" id="WUX37949.1"/>
    </source>
</evidence>
<dbReference type="PANTHER" id="PTHR30349:SF41">
    <property type="entry name" value="INTEGRASE_RECOMBINASE PROTEIN MJ0367-RELATED"/>
    <property type="match status" value="1"/>
</dbReference>
<evidence type="ECO:0000313" key="6">
    <source>
        <dbReference type="Proteomes" id="UP001431926"/>
    </source>
</evidence>
<evidence type="ECO:0000256" key="3">
    <source>
        <dbReference type="ARBA" id="ARBA00023172"/>
    </source>
</evidence>
<evidence type="ECO:0000259" key="4">
    <source>
        <dbReference type="PROSITE" id="PS51898"/>
    </source>
</evidence>
<dbReference type="PANTHER" id="PTHR30349">
    <property type="entry name" value="PHAGE INTEGRASE-RELATED"/>
    <property type="match status" value="1"/>
</dbReference>
<protein>
    <submittedName>
        <fullName evidence="5">Tyrosine-type recombinase/integrase</fullName>
    </submittedName>
</protein>
<accession>A0ABZ1ZGR7</accession>
<dbReference type="PROSITE" id="PS51898">
    <property type="entry name" value="TYR_RECOMBINASE"/>
    <property type="match status" value="1"/>
</dbReference>
<evidence type="ECO:0000256" key="2">
    <source>
        <dbReference type="ARBA" id="ARBA00023125"/>
    </source>
</evidence>
<proteinExistence type="inferred from homology"/>
<dbReference type="Proteomes" id="UP001431926">
    <property type="component" value="Chromosome"/>
</dbReference>
<dbReference type="EMBL" id="CP109491">
    <property type="protein sequence ID" value="WUX37949.1"/>
    <property type="molecule type" value="Genomic_DNA"/>
</dbReference>
<dbReference type="InterPro" id="IPR002104">
    <property type="entry name" value="Integrase_catalytic"/>
</dbReference>
<dbReference type="RefSeq" id="WP_329356515.1">
    <property type="nucleotide sequence ID" value="NZ_CP109490.1"/>
</dbReference>
<name>A0ABZ1ZGR7_STRAQ</name>
<comment type="similarity">
    <text evidence="1">Belongs to the 'phage' integrase family.</text>
</comment>
<organism evidence="5 6">
    <name type="scientific">Streptomyces anulatus</name>
    <name type="common">Streptomyces chrysomallus</name>
    <dbReference type="NCBI Taxonomy" id="1892"/>
    <lineage>
        <taxon>Bacteria</taxon>
        <taxon>Bacillati</taxon>
        <taxon>Actinomycetota</taxon>
        <taxon>Actinomycetes</taxon>
        <taxon>Kitasatosporales</taxon>
        <taxon>Streptomycetaceae</taxon>
        <taxon>Streptomyces</taxon>
    </lineage>
</organism>
<keyword evidence="6" id="KW-1185">Reference proteome</keyword>
<dbReference type="InterPro" id="IPR013762">
    <property type="entry name" value="Integrase-like_cat_sf"/>
</dbReference>
<dbReference type="InterPro" id="IPR011010">
    <property type="entry name" value="DNA_brk_join_enz"/>
</dbReference>
<sequence>MNTERVYAGRIALYLSHCAIAGVDWAAPTMRQLAAFLHWLIDDPLPPKGRRASVQPRYRDKRTANQIVTTVCQFLRYSALTGRVSAEVVALLSEPKALHFLPAGLPRGEGREPITMNVKTIKFKVAIPGFEYLTDEEIQKVLSFARHARDRFLFTLMSVTGIRIGEALGLRREDMHLLPNSRLLGCSVPGPHIHIRRRQNSNGALAKSRYPRWIPVGEDIGDVYADYQWERDEVPEAADSDMVFVNLFASPLGEPMKYSNTYELFKRLAKMAGFLAHPHMLRHSALTRWVRKGVRRDVIQKLAGHKSPHSQDPYHHASDQEMREAVTLVAKIHGRDDQ</sequence>
<evidence type="ECO:0000256" key="1">
    <source>
        <dbReference type="ARBA" id="ARBA00008857"/>
    </source>
</evidence>
<reference evidence="5" key="1">
    <citation type="submission" date="2022-10" db="EMBL/GenBank/DDBJ databases">
        <title>The complete genomes of actinobacterial strains from the NBC collection.</title>
        <authorList>
            <person name="Joergensen T.S."/>
            <person name="Alvarez Arevalo M."/>
            <person name="Sterndorff E.B."/>
            <person name="Faurdal D."/>
            <person name="Vuksanovic O."/>
            <person name="Mourched A.-S."/>
            <person name="Charusanti P."/>
            <person name="Shaw S."/>
            <person name="Blin K."/>
            <person name="Weber T."/>
        </authorList>
    </citation>
    <scope>NUCLEOTIDE SEQUENCE</scope>
    <source>
        <strain evidence="5">NBC_01436</strain>
    </source>
</reference>
<feature type="domain" description="Tyr recombinase" evidence="4">
    <location>
        <begin position="128"/>
        <end position="327"/>
    </location>
</feature>